<comment type="caution">
    <text evidence="2">The sequence shown here is derived from an EMBL/GenBank/DDBJ whole genome shotgun (WGS) entry which is preliminary data.</text>
</comment>
<evidence type="ECO:0000313" key="5">
    <source>
        <dbReference type="Proteomes" id="UP000302139"/>
    </source>
</evidence>
<evidence type="ECO:0000313" key="3">
    <source>
        <dbReference type="EMBL" id="GDY79668.1"/>
    </source>
</evidence>
<feature type="region of interest" description="Disordered" evidence="1">
    <location>
        <begin position="145"/>
        <end position="174"/>
    </location>
</feature>
<evidence type="ECO:0000256" key="1">
    <source>
        <dbReference type="SAM" id="MobiDB-lite"/>
    </source>
</evidence>
<gene>
    <name evidence="2" type="ORF">SAV14893_088120</name>
    <name evidence="3" type="ORF">SAV31267_091530</name>
</gene>
<proteinExistence type="predicted"/>
<name>A0A4D4MCT5_STRAX</name>
<protein>
    <submittedName>
        <fullName evidence="2">Uncharacterized protein</fullName>
    </submittedName>
</protein>
<accession>A0A4D4MCT5</accession>
<dbReference type="Proteomes" id="UP000302139">
    <property type="component" value="Unassembled WGS sequence"/>
</dbReference>
<organism evidence="2 5">
    <name type="scientific">Streptomyces avermitilis</name>
    <dbReference type="NCBI Taxonomy" id="33903"/>
    <lineage>
        <taxon>Bacteria</taxon>
        <taxon>Bacillati</taxon>
        <taxon>Actinomycetota</taxon>
        <taxon>Actinomycetes</taxon>
        <taxon>Kitasatosporales</taxon>
        <taxon>Streptomycetaceae</taxon>
        <taxon>Streptomyces</taxon>
    </lineage>
</organism>
<evidence type="ECO:0000313" key="4">
    <source>
        <dbReference type="Proteomes" id="UP000299211"/>
    </source>
</evidence>
<feature type="region of interest" description="Disordered" evidence="1">
    <location>
        <begin position="55"/>
        <end position="91"/>
    </location>
</feature>
<dbReference type="AlphaFoldDB" id="A0A4D4MCT5"/>
<dbReference type="EMBL" id="BJHX01000002">
    <property type="protein sequence ID" value="GDY69419.1"/>
    <property type="molecule type" value="Genomic_DNA"/>
</dbReference>
<evidence type="ECO:0000313" key="2">
    <source>
        <dbReference type="EMBL" id="GDY69419.1"/>
    </source>
</evidence>
<sequence>MRAVSFITAAFLTAAFLITSFLTVSFLIASVARSDTPAAAAHYRPCLPFPAAGRPRAATPHGAEGAVAGWDGPGGKAVSRPRGAHGGRSAGAALWQPTAGRRRAPWRSAGGPVPAFGPGRENHWAGPAAIRAGHGPLQPLDGGLCGGQRPGRRCETSWSTQPLPSGSLKVRKEP</sequence>
<reference evidence="3 4" key="1">
    <citation type="submission" date="2019-04" db="EMBL/GenBank/DDBJ databases">
        <title>Draft genome sequences of Streptomyces avermitilis ATCC 31267.</title>
        <authorList>
            <person name="Komaki H."/>
            <person name="Tamura T."/>
            <person name="Hosoyama A."/>
        </authorList>
    </citation>
    <scope>NUCLEOTIDE SEQUENCE [LARGE SCALE GENOMIC DNA]</scope>
    <source>
        <strain evidence="3 4">ATCC 31267</strain>
    </source>
</reference>
<dbReference type="EMBL" id="BJHY01000002">
    <property type="protein sequence ID" value="GDY79668.1"/>
    <property type="molecule type" value="Genomic_DNA"/>
</dbReference>
<reference evidence="2 5" key="2">
    <citation type="submission" date="2019-04" db="EMBL/GenBank/DDBJ databases">
        <title>Draft genome sequences of Streptomyces avermitilis NBRC 14893.</title>
        <authorList>
            <person name="Komaki H."/>
            <person name="Tamura T."/>
            <person name="Hosoyama A."/>
        </authorList>
    </citation>
    <scope>NUCLEOTIDE SEQUENCE [LARGE SCALE GENOMIC DNA]</scope>
    <source>
        <strain evidence="2 5">NBRC 14893</strain>
    </source>
</reference>
<dbReference type="Proteomes" id="UP000299211">
    <property type="component" value="Unassembled WGS sequence"/>
</dbReference>